<gene>
    <name evidence="8" type="ORF">C9374_011160</name>
</gene>
<dbReference type="Gene3D" id="1.10.238.10">
    <property type="entry name" value="EF-hand"/>
    <property type="match status" value="1"/>
</dbReference>
<evidence type="ECO:0000259" key="7">
    <source>
        <dbReference type="PROSITE" id="PS50008"/>
    </source>
</evidence>
<evidence type="ECO:0000256" key="1">
    <source>
        <dbReference type="ARBA" id="ARBA00012368"/>
    </source>
</evidence>
<dbReference type="PANTHER" id="PTHR10336">
    <property type="entry name" value="PHOSPHOINOSITIDE-SPECIFIC PHOSPHOLIPASE C FAMILY PROTEIN"/>
    <property type="match status" value="1"/>
</dbReference>
<evidence type="ECO:0000313" key="9">
    <source>
        <dbReference type="Proteomes" id="UP000816034"/>
    </source>
</evidence>
<dbReference type="Pfam" id="PF00387">
    <property type="entry name" value="PI-PLC-Y"/>
    <property type="match status" value="1"/>
</dbReference>
<dbReference type="SUPFAM" id="SSF51695">
    <property type="entry name" value="PLC-like phosphodiesterases"/>
    <property type="match status" value="1"/>
</dbReference>
<dbReference type="RefSeq" id="XP_044543255.1">
    <property type="nucleotide sequence ID" value="XM_044686785.1"/>
</dbReference>
<dbReference type="PROSITE" id="PS50007">
    <property type="entry name" value="PIPLC_X_DOMAIN"/>
    <property type="match status" value="1"/>
</dbReference>
<dbReference type="GeneID" id="68103614"/>
<proteinExistence type="predicted"/>
<accession>A0AA88GCP5</accession>
<dbReference type="InterPro" id="IPR011992">
    <property type="entry name" value="EF-hand-dom_pair"/>
</dbReference>
<keyword evidence="6" id="KW-1133">Transmembrane helix</keyword>
<keyword evidence="2 5" id="KW-0378">Hydrolase</keyword>
<feature type="transmembrane region" description="Helical" evidence="6">
    <location>
        <begin position="102"/>
        <end position="127"/>
    </location>
</feature>
<dbReference type="InterPro" id="IPR000909">
    <property type="entry name" value="PLipase_C_PInositol-sp_X_dom"/>
</dbReference>
<keyword evidence="6" id="KW-0812">Transmembrane</keyword>
<dbReference type="InterPro" id="IPR017946">
    <property type="entry name" value="PLC-like_Pdiesterase_TIM-brl"/>
</dbReference>
<name>A0AA88GCP5_NAELO</name>
<dbReference type="Pfam" id="PF00388">
    <property type="entry name" value="PI-PLC-X"/>
    <property type="match status" value="1"/>
</dbReference>
<evidence type="ECO:0000256" key="2">
    <source>
        <dbReference type="ARBA" id="ARBA00022801"/>
    </source>
</evidence>
<dbReference type="InterPro" id="IPR001192">
    <property type="entry name" value="PI-PLC_fam"/>
</dbReference>
<dbReference type="CDD" id="cd08558">
    <property type="entry name" value="PI-PLCc_eukaryota"/>
    <property type="match status" value="1"/>
</dbReference>
<dbReference type="GO" id="GO:0048015">
    <property type="term" value="P:phosphatidylinositol-mediated signaling"/>
    <property type="evidence" value="ECO:0007669"/>
    <property type="project" value="TreeGrafter"/>
</dbReference>
<dbReference type="EMBL" id="PYSW02000048">
    <property type="protein sequence ID" value="KAG2374081.1"/>
    <property type="molecule type" value="Genomic_DNA"/>
</dbReference>
<dbReference type="AlphaFoldDB" id="A0AA88GCP5"/>
<dbReference type="PANTHER" id="PTHR10336:SF36">
    <property type="entry name" value="1-PHOSPHATIDYLINOSITOL 4,5-BISPHOSPHATE PHOSPHODIESTERASE BETA-4"/>
    <property type="match status" value="1"/>
</dbReference>
<sequence>MRRRLLAENTLSSTSAVMVPCRTQMKPLLRIMNNKTSIMIHSHGLLVQDNSSGFTTHTQTNIFSLDRNCKRLFHHQNRINNGASSSKFDEKQKSRIWRKYRLFRITVGNIGLWVLWIAIGSGIFVILDSLYYAHRKEFDNLKRLYHTKFTLNPNNENSPILSMESNIVEMFREIFNKHSNGKDYMTFDELKEFFQNEQKQFDDRSLLEIIHNLKENEQEQLQSHINFDQFLRIIFLSAFKSSETFRDDLPLSNYFVSSSHNTYLVGNQLTSESSAKAYIDCLKDNCRCIEIDCWDGKNGEPMVHHGWTLTSKIPLTDALKAIKNYAFHTSEYPLILSLEIHCNLEQQKKIAKYLKDTFGDAIIAPGSVSVDDIQLPTLSDCKGKVFLQGEWANIEKKIRQVEIDIVSDIFFEKNIFHNEFDPPPEFTLSKKKHHDNTKLESKRKIAETLDESIKVLDETFPQLHPENDTIGKWTKELYDLLYFKAVRDVDHEYPEEVSPLHKIINLSEGMGITHILKKGKEFAAHNETLMSRIYPKATRFFSTNFNPRIYWEAGCQIVALNYQFCDQFLRMNNGFFSAFTSGYVPKNFISETIPQKLFTIEILDFVSTQDFHTKLSQMPMAVIEHCSLVGERKIKAHKVDVFKSSEPTSKHTLHISTQQKKGEIISFGLFQKKNSITRPISRLFRLGNYECLAYTSFPVHQLQHGYRFIPVSDGEVYFGGFLVRVTSHK</sequence>
<dbReference type="Proteomes" id="UP000816034">
    <property type="component" value="Unassembled WGS sequence"/>
</dbReference>
<evidence type="ECO:0000256" key="5">
    <source>
        <dbReference type="RuleBase" id="RU361133"/>
    </source>
</evidence>
<comment type="caution">
    <text evidence="8">The sequence shown here is derived from an EMBL/GenBank/DDBJ whole genome shotgun (WGS) entry which is preliminary data.</text>
</comment>
<keyword evidence="4 5" id="KW-0443">Lipid metabolism</keyword>
<dbReference type="GO" id="GO:0016042">
    <property type="term" value="P:lipid catabolic process"/>
    <property type="evidence" value="ECO:0007669"/>
    <property type="project" value="UniProtKB-KW"/>
</dbReference>
<keyword evidence="6" id="KW-0472">Membrane</keyword>
<keyword evidence="3 5" id="KW-0442">Lipid degradation</keyword>
<dbReference type="Gene3D" id="3.20.20.190">
    <property type="entry name" value="Phosphatidylinositol (PI) phosphodiesterase"/>
    <property type="match status" value="1"/>
</dbReference>
<evidence type="ECO:0000256" key="4">
    <source>
        <dbReference type="ARBA" id="ARBA00023098"/>
    </source>
</evidence>
<evidence type="ECO:0000256" key="3">
    <source>
        <dbReference type="ARBA" id="ARBA00022963"/>
    </source>
</evidence>
<dbReference type="SUPFAM" id="SSF47473">
    <property type="entry name" value="EF-hand"/>
    <property type="match status" value="1"/>
</dbReference>
<keyword evidence="9" id="KW-1185">Reference proteome</keyword>
<dbReference type="EC" id="3.1.4.11" evidence="1 5"/>
<protein>
    <recommendedName>
        <fullName evidence="1 5">Phosphoinositide phospholipase C</fullName>
        <ecNumber evidence="1 5">3.1.4.11</ecNumber>
    </recommendedName>
</protein>
<reference evidence="8 9" key="1">
    <citation type="journal article" date="2018" name="BMC Genomics">
        <title>The genome of Naegleria lovaniensis, the basis for a comparative approach to unravel pathogenicity factors of the human pathogenic amoeba N. fowleri.</title>
        <authorList>
            <person name="Liechti N."/>
            <person name="Schurch N."/>
            <person name="Bruggmann R."/>
            <person name="Wittwer M."/>
        </authorList>
    </citation>
    <scope>NUCLEOTIDE SEQUENCE [LARGE SCALE GENOMIC DNA]</scope>
    <source>
        <strain evidence="8 9">ATCC 30569</strain>
    </source>
</reference>
<dbReference type="GO" id="GO:0004435">
    <property type="term" value="F:phosphatidylinositol-4,5-bisphosphate phospholipase C activity"/>
    <property type="evidence" value="ECO:0007669"/>
    <property type="project" value="UniProtKB-EC"/>
</dbReference>
<dbReference type="InterPro" id="IPR001711">
    <property type="entry name" value="PLipase_C_Pinositol-sp_Y"/>
</dbReference>
<dbReference type="SMART" id="SM00149">
    <property type="entry name" value="PLCYc"/>
    <property type="match status" value="1"/>
</dbReference>
<dbReference type="PROSITE" id="PS50008">
    <property type="entry name" value="PIPLC_Y_DOMAIN"/>
    <property type="match status" value="1"/>
</dbReference>
<dbReference type="PRINTS" id="PR00390">
    <property type="entry name" value="PHPHLIPASEC"/>
</dbReference>
<organism evidence="8 9">
    <name type="scientific">Naegleria lovaniensis</name>
    <name type="common">Amoeba</name>
    <dbReference type="NCBI Taxonomy" id="51637"/>
    <lineage>
        <taxon>Eukaryota</taxon>
        <taxon>Discoba</taxon>
        <taxon>Heterolobosea</taxon>
        <taxon>Tetramitia</taxon>
        <taxon>Eutetramitia</taxon>
        <taxon>Vahlkampfiidae</taxon>
        <taxon>Naegleria</taxon>
    </lineage>
</organism>
<comment type="catalytic activity">
    <reaction evidence="5">
        <text>a 1,2-diacyl-sn-glycero-3-phospho-(1D-myo-inositol-4,5-bisphosphate) + H2O = 1D-myo-inositol 1,4,5-trisphosphate + a 1,2-diacyl-sn-glycerol + H(+)</text>
        <dbReference type="Rhea" id="RHEA:33179"/>
        <dbReference type="ChEBI" id="CHEBI:15377"/>
        <dbReference type="ChEBI" id="CHEBI:15378"/>
        <dbReference type="ChEBI" id="CHEBI:17815"/>
        <dbReference type="ChEBI" id="CHEBI:58456"/>
        <dbReference type="ChEBI" id="CHEBI:203600"/>
        <dbReference type="EC" id="3.1.4.11"/>
    </reaction>
</comment>
<feature type="domain" description="PI-PLC Y-box" evidence="7">
    <location>
        <begin position="480"/>
        <end position="586"/>
    </location>
</feature>
<dbReference type="GO" id="GO:0051209">
    <property type="term" value="P:release of sequestered calcium ion into cytosol"/>
    <property type="evidence" value="ECO:0007669"/>
    <property type="project" value="TreeGrafter"/>
</dbReference>
<evidence type="ECO:0000313" key="8">
    <source>
        <dbReference type="EMBL" id="KAG2374081.1"/>
    </source>
</evidence>
<dbReference type="SMART" id="SM00148">
    <property type="entry name" value="PLCXc"/>
    <property type="match status" value="1"/>
</dbReference>
<evidence type="ECO:0000256" key="6">
    <source>
        <dbReference type="SAM" id="Phobius"/>
    </source>
</evidence>